<dbReference type="InterPro" id="IPR044148">
    <property type="entry name" value="ALDH_GabD1-like"/>
</dbReference>
<evidence type="ECO:0000256" key="2">
    <source>
        <dbReference type="ARBA" id="ARBA00022857"/>
    </source>
</evidence>
<dbReference type="InterPro" id="IPR016160">
    <property type="entry name" value="Ald_DH_CS_CYS"/>
</dbReference>
<dbReference type="Proteomes" id="UP000176952">
    <property type="component" value="Unassembled WGS sequence"/>
</dbReference>
<evidence type="ECO:0000259" key="4">
    <source>
        <dbReference type="Pfam" id="PF00171"/>
    </source>
</evidence>
<dbReference type="Gene3D" id="3.40.605.10">
    <property type="entry name" value="Aldehyde Dehydrogenase, Chain A, domain 1"/>
    <property type="match status" value="1"/>
</dbReference>
<organism evidence="5 6">
    <name type="scientific">Candidatus Kerfeldbacteria bacterium RIFCSPHIGHO2_12_FULL_48_17</name>
    <dbReference type="NCBI Taxonomy" id="1798542"/>
    <lineage>
        <taxon>Bacteria</taxon>
        <taxon>Candidatus Kerfeldiibacteriota</taxon>
    </lineage>
</organism>
<keyword evidence="3" id="KW-0560">Oxidoreductase</keyword>
<comment type="caution">
    <text evidence="5">The sequence shown here is derived from an EMBL/GenBank/DDBJ whole genome shotgun (WGS) entry which is preliminary data.</text>
</comment>
<dbReference type="PANTHER" id="PTHR43217">
    <property type="entry name" value="SUCCINATE SEMIALDEHYDE DEHYDROGENASE [NAD(P)+] SAD"/>
    <property type="match status" value="1"/>
</dbReference>
<dbReference type="PROSITE" id="PS00070">
    <property type="entry name" value="ALDEHYDE_DEHYDR_CYS"/>
    <property type="match status" value="1"/>
</dbReference>
<sequence>MKKFISVNPTTGETMAEFAELSDTELEKKIAQAQGRFMQWRETTFTERQVLLHKVAVLLRERKQQYGEMLTKEMGKPVTQAVAEVEKCAWVCEYYADETAKIVAPEMVKTDASESYVAFEPLGIVLAVMPWNYAFWQVMRFAAPAVMAGNVGLLKHASNVPQSAQTLEQVFVDAGFPVGVFQNLLIGSARVDALISDARVKAVTLTGSEGAGVQVGATAGREIKPSVLELGGSDPFIILADADVAAACEIGVTARLQNNGQSCIAAKRFIVVSERAEEFVKMFCEKFTALKIGDPLDTATQIGPLATEQGLNDIAALVEKSVAAGAKLVCGGKRVGGKGWFYEPTILTDVRPGMPAYDKEMFGPVAAVITVKDANEAVRVANDTRFGLGASIWTKSTETAKKLIPQIEAGAVFVNGLVKSDPRMPFGGIKKSGYGRELASYGIKAFMNIKTVWIK</sequence>
<keyword evidence="2" id="KW-0521">NADP</keyword>
<protein>
    <submittedName>
        <fullName evidence="5">NADP-dependent succinic semialdehyde dehydrogenase</fullName>
    </submittedName>
</protein>
<comment type="similarity">
    <text evidence="1">Belongs to the aldehyde dehydrogenase family.</text>
</comment>
<evidence type="ECO:0000256" key="3">
    <source>
        <dbReference type="ARBA" id="ARBA00023002"/>
    </source>
</evidence>
<feature type="domain" description="Aldehyde dehydrogenase" evidence="4">
    <location>
        <begin position="3"/>
        <end position="452"/>
    </location>
</feature>
<dbReference type="Gene3D" id="3.40.309.10">
    <property type="entry name" value="Aldehyde Dehydrogenase, Chain A, domain 2"/>
    <property type="match status" value="1"/>
</dbReference>
<dbReference type="SUPFAM" id="SSF53720">
    <property type="entry name" value="ALDH-like"/>
    <property type="match status" value="1"/>
</dbReference>
<dbReference type="PANTHER" id="PTHR43217:SF1">
    <property type="entry name" value="SUCCINATE SEMIALDEHYDE DEHYDROGENASE [NAD(P)+] SAD"/>
    <property type="match status" value="1"/>
</dbReference>
<reference evidence="5 6" key="1">
    <citation type="journal article" date="2016" name="Nat. Commun.">
        <title>Thousands of microbial genomes shed light on interconnected biogeochemical processes in an aquifer system.</title>
        <authorList>
            <person name="Anantharaman K."/>
            <person name="Brown C.T."/>
            <person name="Hug L.A."/>
            <person name="Sharon I."/>
            <person name="Castelle C.J."/>
            <person name="Probst A.J."/>
            <person name="Thomas B.C."/>
            <person name="Singh A."/>
            <person name="Wilkins M.J."/>
            <person name="Karaoz U."/>
            <person name="Brodie E.L."/>
            <person name="Williams K.H."/>
            <person name="Hubbard S.S."/>
            <person name="Banfield J.F."/>
        </authorList>
    </citation>
    <scope>NUCLEOTIDE SEQUENCE [LARGE SCALE GENOMIC DNA]</scope>
</reference>
<dbReference type="InterPro" id="IPR016163">
    <property type="entry name" value="Ald_DH_C"/>
</dbReference>
<dbReference type="GO" id="GO:0004030">
    <property type="term" value="F:aldehyde dehydrogenase [NAD(P)+] activity"/>
    <property type="evidence" value="ECO:0007669"/>
    <property type="project" value="InterPro"/>
</dbReference>
<dbReference type="InterPro" id="IPR047110">
    <property type="entry name" value="GABD/Sad-like"/>
</dbReference>
<evidence type="ECO:0000256" key="1">
    <source>
        <dbReference type="ARBA" id="ARBA00009986"/>
    </source>
</evidence>
<accession>A0A1G2B6V3</accession>
<gene>
    <name evidence="5" type="ORF">A3F54_04270</name>
</gene>
<dbReference type="GO" id="GO:0004777">
    <property type="term" value="F:succinate-semialdehyde dehydrogenase (NAD+) activity"/>
    <property type="evidence" value="ECO:0007669"/>
    <property type="project" value="TreeGrafter"/>
</dbReference>
<dbReference type="InterPro" id="IPR015590">
    <property type="entry name" value="Aldehyde_DH_dom"/>
</dbReference>
<dbReference type="Pfam" id="PF00171">
    <property type="entry name" value="Aldedh"/>
    <property type="match status" value="1"/>
</dbReference>
<dbReference type="FunFam" id="3.40.309.10:FF:000010">
    <property type="entry name" value="Gamma-aminobutyraldehyde dehydrogenase"/>
    <property type="match status" value="1"/>
</dbReference>
<dbReference type="CDD" id="cd07100">
    <property type="entry name" value="ALDH_SSADH1_GabD1"/>
    <property type="match status" value="1"/>
</dbReference>
<dbReference type="FunFam" id="3.40.605.10:FF:000012">
    <property type="entry name" value="NAD-dependent succinate-semialdehyde dehydrogenase"/>
    <property type="match status" value="1"/>
</dbReference>
<dbReference type="InterPro" id="IPR016162">
    <property type="entry name" value="Ald_DH_N"/>
</dbReference>
<name>A0A1G2B6V3_9BACT</name>
<proteinExistence type="inferred from homology"/>
<dbReference type="InterPro" id="IPR016161">
    <property type="entry name" value="Ald_DH/histidinol_DH"/>
</dbReference>
<dbReference type="AlphaFoldDB" id="A0A1G2B6V3"/>
<evidence type="ECO:0000313" key="6">
    <source>
        <dbReference type="Proteomes" id="UP000176952"/>
    </source>
</evidence>
<dbReference type="EMBL" id="MHKD01000009">
    <property type="protein sequence ID" value="OGY84933.1"/>
    <property type="molecule type" value="Genomic_DNA"/>
</dbReference>
<dbReference type="STRING" id="1798542.A3F54_04270"/>
<evidence type="ECO:0000313" key="5">
    <source>
        <dbReference type="EMBL" id="OGY84933.1"/>
    </source>
</evidence>